<dbReference type="Gene3D" id="3.40.50.360">
    <property type="match status" value="1"/>
</dbReference>
<dbReference type="GO" id="GO:0016491">
    <property type="term" value="F:oxidoreductase activity"/>
    <property type="evidence" value="ECO:0007669"/>
    <property type="project" value="InterPro"/>
</dbReference>
<dbReference type="PANTHER" id="PTHR43278:SF4">
    <property type="entry name" value="NAD(P)H-DEPENDENT FMN-CONTAINING OXIDOREDUCTASE YWQN-RELATED"/>
    <property type="match status" value="1"/>
</dbReference>
<accession>A0A4R1FD29</accession>
<sequence length="199" mass="22128">MTKVLAVNGSYRDDGVTDKAVDILIQTLLNQGIEVEYIHLRDHPIEFCLNCRECTQQAGEKPGKCVIDDGLNELVEKIESADAYIFASPTNFGSVTALYKRFMERLVVYGYWPWGEKFPLFRKAKIHPKKKAILVSSSAAPGLMGRWLFGTIGQLKKSAETVGAKPVAVLFTGMAASKPDQELTETKIMDIQQMAEKLV</sequence>
<proteinExistence type="predicted"/>
<protein>
    <submittedName>
        <fullName evidence="4">NADPH-dependent FMN reductase</fullName>
    </submittedName>
</protein>
<dbReference type="RefSeq" id="WP_131904408.1">
    <property type="nucleotide sequence ID" value="NZ_BAAAFU010000008.1"/>
</dbReference>
<name>A0A4R1FD29_9GAMM</name>
<keyword evidence="1" id="KW-0285">Flavoprotein</keyword>
<reference evidence="4 5" key="1">
    <citation type="submission" date="2019-03" db="EMBL/GenBank/DDBJ databases">
        <title>Genomic Encyclopedia of Type Strains, Phase IV (KMG-IV): sequencing the most valuable type-strain genomes for metagenomic binning, comparative biology and taxonomic classification.</title>
        <authorList>
            <person name="Goeker M."/>
        </authorList>
    </citation>
    <scope>NUCLEOTIDE SEQUENCE [LARGE SCALE GENOMIC DNA]</scope>
    <source>
        <strain evidence="4 5">DSM 24830</strain>
    </source>
</reference>
<dbReference type="EMBL" id="SMFQ01000002">
    <property type="protein sequence ID" value="TCJ88731.1"/>
    <property type="molecule type" value="Genomic_DNA"/>
</dbReference>
<feature type="domain" description="NADPH-dependent FMN reductase-like" evidence="3">
    <location>
        <begin position="2"/>
        <end position="117"/>
    </location>
</feature>
<dbReference type="PANTHER" id="PTHR43278">
    <property type="entry name" value="NAD(P)H-DEPENDENT FMN-CONTAINING OXIDOREDUCTASE YWQN-RELATED"/>
    <property type="match status" value="1"/>
</dbReference>
<evidence type="ECO:0000313" key="5">
    <source>
        <dbReference type="Proteomes" id="UP000294887"/>
    </source>
</evidence>
<dbReference type="InterPro" id="IPR029039">
    <property type="entry name" value="Flavoprotein-like_sf"/>
</dbReference>
<evidence type="ECO:0000256" key="2">
    <source>
        <dbReference type="ARBA" id="ARBA00022643"/>
    </source>
</evidence>
<dbReference type="AlphaFoldDB" id="A0A4R1FD29"/>
<dbReference type="OrthoDB" id="6398207at2"/>
<comment type="caution">
    <text evidence="4">The sequence shown here is derived from an EMBL/GenBank/DDBJ whole genome shotgun (WGS) entry which is preliminary data.</text>
</comment>
<keyword evidence="2" id="KW-0288">FMN</keyword>
<evidence type="ECO:0000259" key="3">
    <source>
        <dbReference type="Pfam" id="PF03358"/>
    </source>
</evidence>
<dbReference type="Proteomes" id="UP000294887">
    <property type="component" value="Unassembled WGS sequence"/>
</dbReference>
<keyword evidence="5" id="KW-1185">Reference proteome</keyword>
<gene>
    <name evidence="4" type="ORF">EV695_0589</name>
</gene>
<dbReference type="InterPro" id="IPR005025">
    <property type="entry name" value="FMN_Rdtase-like_dom"/>
</dbReference>
<dbReference type="SUPFAM" id="SSF52218">
    <property type="entry name" value="Flavoproteins"/>
    <property type="match status" value="1"/>
</dbReference>
<dbReference type="InterPro" id="IPR051796">
    <property type="entry name" value="ISF_SsuE-like"/>
</dbReference>
<evidence type="ECO:0000256" key="1">
    <source>
        <dbReference type="ARBA" id="ARBA00022630"/>
    </source>
</evidence>
<evidence type="ECO:0000313" key="4">
    <source>
        <dbReference type="EMBL" id="TCJ88731.1"/>
    </source>
</evidence>
<dbReference type="Pfam" id="PF03358">
    <property type="entry name" value="FMN_red"/>
    <property type="match status" value="1"/>
</dbReference>
<organism evidence="4 5">
    <name type="scientific">Cocleimonas flava</name>
    <dbReference type="NCBI Taxonomy" id="634765"/>
    <lineage>
        <taxon>Bacteria</taxon>
        <taxon>Pseudomonadati</taxon>
        <taxon>Pseudomonadota</taxon>
        <taxon>Gammaproteobacteria</taxon>
        <taxon>Thiotrichales</taxon>
        <taxon>Thiotrichaceae</taxon>
        <taxon>Cocleimonas</taxon>
    </lineage>
</organism>